<dbReference type="EMBL" id="FNES01000002">
    <property type="protein sequence ID" value="SDI92665.1"/>
    <property type="molecule type" value="Genomic_DNA"/>
</dbReference>
<protein>
    <submittedName>
        <fullName evidence="1">Uncharacterized protein</fullName>
    </submittedName>
</protein>
<sequence>MHVANVAERMIMKRLDEMLTMRLVASPSPDKLVTLRFERHLVIDKIVVPNSIQFQQYGIGIV</sequence>
<name>A0A1G8PKC5_9GAMM</name>
<reference evidence="1 2" key="1">
    <citation type="submission" date="2016-10" db="EMBL/GenBank/DDBJ databases">
        <authorList>
            <person name="de Groot N.N."/>
        </authorList>
    </citation>
    <scope>NUCLEOTIDE SEQUENCE [LARGE SCALE GENOMIC DNA]</scope>
    <source>
        <strain evidence="1 2">CGMCC 1.6133</strain>
    </source>
</reference>
<accession>A0A1G8PKC5</accession>
<proteinExistence type="predicted"/>
<dbReference type="Proteomes" id="UP000198525">
    <property type="component" value="Unassembled WGS sequence"/>
</dbReference>
<evidence type="ECO:0000313" key="2">
    <source>
        <dbReference type="Proteomes" id="UP000198525"/>
    </source>
</evidence>
<evidence type="ECO:0000313" key="1">
    <source>
        <dbReference type="EMBL" id="SDI92665.1"/>
    </source>
</evidence>
<organism evidence="1 2">
    <name type="scientific">Billgrantia gudaonensis</name>
    <dbReference type="NCBI Taxonomy" id="376427"/>
    <lineage>
        <taxon>Bacteria</taxon>
        <taxon>Pseudomonadati</taxon>
        <taxon>Pseudomonadota</taxon>
        <taxon>Gammaproteobacteria</taxon>
        <taxon>Oceanospirillales</taxon>
        <taxon>Halomonadaceae</taxon>
        <taxon>Billgrantia</taxon>
    </lineage>
</organism>
<dbReference type="AlphaFoldDB" id="A0A1G8PKC5"/>
<keyword evidence="2" id="KW-1185">Reference proteome</keyword>
<gene>
    <name evidence="1" type="ORF">SAMN04487954_102108</name>
</gene>